<dbReference type="OrthoDB" id="636685at2759"/>
<dbReference type="GO" id="GO:0006261">
    <property type="term" value="P:DNA-templated DNA replication"/>
    <property type="evidence" value="ECO:0007669"/>
    <property type="project" value="TreeGrafter"/>
</dbReference>
<comment type="subcellular location">
    <subcellularLocation>
        <location evidence="1">Nucleus</location>
    </subcellularLocation>
</comment>
<dbReference type="RefSeq" id="XP_021873298.1">
    <property type="nucleotide sequence ID" value="XM_022015199.1"/>
</dbReference>
<dbReference type="Gene3D" id="1.10.20.10">
    <property type="entry name" value="Histone, subunit A"/>
    <property type="match status" value="1"/>
</dbReference>
<sequence length="303" mass="33879">MEIEYEDQPQTIAPSGLLPRPPVEMPEEDESEQEPEEEDEEEEDVEGGEDAVPVEKKKRVIKQRQSLAEKQQGTTIFPISRVKKIIKADKELDMMTGEACFMIAVATEYFIKHFMEEGYTKARLDKRKMVNYRDMAAVVERSEEFDFLRDVIPMPMPLSEALLRRQQQRHDADPTIQEDGPEEDVPLSDDLPPLAPSTNPLFPNAFVKRPPNGHGRVPKHPKPPPAAVDTTNQDVAEPEIPKVLSAKTGPSTPHGLQTRRSARKSLMAEDAEAMVVDHESTTGESAEQSHEAHAGPTGGMEQD</sequence>
<feature type="region of interest" description="Disordered" evidence="3">
    <location>
        <begin position="1"/>
        <end position="58"/>
    </location>
</feature>
<dbReference type="InterPro" id="IPR050568">
    <property type="entry name" value="Transcr_DNA_Rep_Reg"/>
</dbReference>
<dbReference type="EMBL" id="NBSH01000003">
    <property type="protein sequence ID" value="ORX39435.1"/>
    <property type="molecule type" value="Genomic_DNA"/>
</dbReference>
<evidence type="ECO:0000256" key="2">
    <source>
        <dbReference type="ARBA" id="ARBA00023242"/>
    </source>
</evidence>
<dbReference type="Proteomes" id="UP000193218">
    <property type="component" value="Unassembled WGS sequence"/>
</dbReference>
<keyword evidence="6" id="KW-1185">Reference proteome</keyword>
<dbReference type="GO" id="GO:0046982">
    <property type="term" value="F:protein heterodimerization activity"/>
    <property type="evidence" value="ECO:0007669"/>
    <property type="project" value="InterPro"/>
</dbReference>
<evidence type="ECO:0000259" key="4">
    <source>
        <dbReference type="Pfam" id="PF00808"/>
    </source>
</evidence>
<dbReference type="PANTHER" id="PTHR10252">
    <property type="entry name" value="HISTONE-LIKE TRANSCRIPTION FACTOR CCAAT-RELATED"/>
    <property type="match status" value="1"/>
</dbReference>
<dbReference type="SUPFAM" id="SSF47113">
    <property type="entry name" value="Histone-fold"/>
    <property type="match status" value="1"/>
</dbReference>
<accession>A0A1Y1UQL8</accession>
<gene>
    <name evidence="5" type="ORF">BD324DRAFT_619701</name>
</gene>
<evidence type="ECO:0000313" key="6">
    <source>
        <dbReference type="Proteomes" id="UP000193218"/>
    </source>
</evidence>
<keyword evidence="2" id="KW-0539">Nucleus</keyword>
<feature type="domain" description="Transcription factor CBF/NF-Y/archaeal histone" evidence="4">
    <location>
        <begin position="77"/>
        <end position="139"/>
    </location>
</feature>
<dbReference type="AlphaFoldDB" id="A0A1Y1UQL8"/>
<dbReference type="CDD" id="cd23645">
    <property type="entry name" value="HFD_Dpb3-like"/>
    <property type="match status" value="1"/>
</dbReference>
<evidence type="ECO:0000256" key="3">
    <source>
        <dbReference type="SAM" id="MobiDB-lite"/>
    </source>
</evidence>
<proteinExistence type="predicted"/>
<organism evidence="5 6">
    <name type="scientific">Kockovaella imperatae</name>
    <dbReference type="NCBI Taxonomy" id="4999"/>
    <lineage>
        <taxon>Eukaryota</taxon>
        <taxon>Fungi</taxon>
        <taxon>Dikarya</taxon>
        <taxon>Basidiomycota</taxon>
        <taxon>Agaricomycotina</taxon>
        <taxon>Tremellomycetes</taxon>
        <taxon>Tremellales</taxon>
        <taxon>Cuniculitremaceae</taxon>
        <taxon>Kockovaella</taxon>
    </lineage>
</organism>
<dbReference type="PANTHER" id="PTHR10252:SF54">
    <property type="entry name" value="CHROMATIN ACCESSIBILITY COMPLEX PROTEIN 1"/>
    <property type="match status" value="1"/>
</dbReference>
<protein>
    <submittedName>
        <fullName evidence="5">Histone-fold-containing protein</fullName>
    </submittedName>
</protein>
<reference evidence="5 6" key="1">
    <citation type="submission" date="2017-03" db="EMBL/GenBank/DDBJ databases">
        <title>Widespread Adenine N6-methylation of Active Genes in Fungi.</title>
        <authorList>
            <consortium name="DOE Joint Genome Institute"/>
            <person name="Mondo S.J."/>
            <person name="Dannebaum R.O."/>
            <person name="Kuo R.C."/>
            <person name="Louie K.B."/>
            <person name="Bewick A.J."/>
            <person name="Labutti K."/>
            <person name="Haridas S."/>
            <person name="Kuo A."/>
            <person name="Salamov A."/>
            <person name="Ahrendt S.R."/>
            <person name="Lau R."/>
            <person name="Bowen B.P."/>
            <person name="Lipzen A."/>
            <person name="Sullivan W."/>
            <person name="Andreopoulos W.B."/>
            <person name="Clum A."/>
            <person name="Lindquist E."/>
            <person name="Daum C."/>
            <person name="Northen T.R."/>
            <person name="Ramamoorthy G."/>
            <person name="Schmitz R.J."/>
            <person name="Gryganskyi A."/>
            <person name="Culley D."/>
            <person name="Magnuson J."/>
            <person name="James T.Y."/>
            <person name="O'Malley M.A."/>
            <person name="Stajich J.E."/>
            <person name="Spatafora J.W."/>
            <person name="Visel A."/>
            <person name="Grigoriev I.V."/>
        </authorList>
    </citation>
    <scope>NUCLEOTIDE SEQUENCE [LARGE SCALE GENOMIC DNA]</scope>
    <source>
        <strain evidence="5 6">NRRL Y-17943</strain>
    </source>
</reference>
<dbReference type="STRING" id="4999.A0A1Y1UQL8"/>
<name>A0A1Y1UQL8_9TREE</name>
<dbReference type="Pfam" id="PF00808">
    <property type="entry name" value="CBFD_NFYB_HMF"/>
    <property type="match status" value="1"/>
</dbReference>
<comment type="caution">
    <text evidence="5">The sequence shown here is derived from an EMBL/GenBank/DDBJ whole genome shotgun (WGS) entry which is preliminary data.</text>
</comment>
<feature type="compositionally biased region" description="Acidic residues" evidence="3">
    <location>
        <begin position="25"/>
        <end position="49"/>
    </location>
</feature>
<dbReference type="InterPro" id="IPR003958">
    <property type="entry name" value="CBFA_NFYB_domain"/>
</dbReference>
<dbReference type="InterPro" id="IPR009072">
    <property type="entry name" value="Histone-fold"/>
</dbReference>
<dbReference type="GeneID" id="33557007"/>
<dbReference type="InParanoid" id="A0A1Y1UQL8"/>
<dbReference type="FunFam" id="1.10.20.10:FF:000137">
    <property type="entry name" value="DNA polymerase epsilon p12 subunit"/>
    <property type="match status" value="1"/>
</dbReference>
<evidence type="ECO:0000313" key="5">
    <source>
        <dbReference type="EMBL" id="ORX39435.1"/>
    </source>
</evidence>
<dbReference type="GO" id="GO:0008623">
    <property type="term" value="C:CHRAC"/>
    <property type="evidence" value="ECO:0007669"/>
    <property type="project" value="TreeGrafter"/>
</dbReference>
<feature type="compositionally biased region" description="Basic and acidic residues" evidence="3">
    <location>
        <begin position="275"/>
        <end position="293"/>
    </location>
</feature>
<evidence type="ECO:0000256" key="1">
    <source>
        <dbReference type="ARBA" id="ARBA00004123"/>
    </source>
</evidence>
<feature type="region of interest" description="Disordered" evidence="3">
    <location>
        <begin position="163"/>
        <end position="303"/>
    </location>
</feature>
<feature type="compositionally biased region" description="Polar residues" evidence="3">
    <location>
        <begin position="248"/>
        <end position="259"/>
    </location>
</feature>